<gene>
    <name evidence="10" type="ORF">ACLA_096470</name>
</gene>
<evidence type="ECO:0000256" key="2">
    <source>
        <dbReference type="ARBA" id="ARBA00022723"/>
    </source>
</evidence>
<feature type="compositionally biased region" description="Acidic residues" evidence="8">
    <location>
        <begin position="329"/>
        <end position="342"/>
    </location>
</feature>
<dbReference type="InterPro" id="IPR044867">
    <property type="entry name" value="DEUBAD_dom"/>
</dbReference>
<feature type="compositionally biased region" description="Polar residues" evidence="8">
    <location>
        <begin position="391"/>
        <end position="402"/>
    </location>
</feature>
<evidence type="ECO:0000256" key="1">
    <source>
        <dbReference type="ARBA" id="ARBA00004123"/>
    </source>
</evidence>
<name>A1CMC7_ASPCL</name>
<dbReference type="KEGG" id="act:ACLA_096470"/>
<feature type="domain" description="DEUBAD" evidence="9">
    <location>
        <begin position="69"/>
        <end position="189"/>
    </location>
</feature>
<dbReference type="eggNOG" id="ENOG502S8M1">
    <property type="taxonomic scope" value="Eukaryota"/>
</dbReference>
<evidence type="ECO:0000313" key="11">
    <source>
        <dbReference type="Proteomes" id="UP000006701"/>
    </source>
</evidence>
<keyword evidence="11" id="KW-1185">Reference proteome</keyword>
<evidence type="ECO:0000256" key="6">
    <source>
        <dbReference type="ARBA" id="ARBA00023163"/>
    </source>
</evidence>
<dbReference type="STRING" id="344612.A1CMC7"/>
<comment type="subcellular location">
    <subcellularLocation>
        <location evidence="1">Nucleus</location>
    </subcellularLocation>
</comment>
<feature type="region of interest" description="Disordered" evidence="8">
    <location>
        <begin position="1"/>
        <end position="67"/>
    </location>
</feature>
<evidence type="ECO:0000256" key="7">
    <source>
        <dbReference type="ARBA" id="ARBA00023242"/>
    </source>
</evidence>
<evidence type="ECO:0000256" key="5">
    <source>
        <dbReference type="ARBA" id="ARBA00023015"/>
    </source>
</evidence>
<keyword evidence="7" id="KW-0539">Nucleus</keyword>
<evidence type="ECO:0000313" key="10">
    <source>
        <dbReference type="EMBL" id="EAW08714.1"/>
    </source>
</evidence>
<keyword evidence="4" id="KW-0862">Zinc</keyword>
<feature type="region of interest" description="Disordered" evidence="8">
    <location>
        <begin position="267"/>
        <end position="342"/>
    </location>
</feature>
<protein>
    <recommendedName>
        <fullName evidence="9">DEUBAD domain-containing protein</fullName>
    </recommendedName>
</protein>
<dbReference type="HOGENOM" id="CLU_026585_0_0_1"/>
<dbReference type="PROSITE" id="PS51916">
    <property type="entry name" value="DEUBAD"/>
    <property type="match status" value="1"/>
</dbReference>
<dbReference type="GO" id="GO:0005634">
    <property type="term" value="C:nucleus"/>
    <property type="evidence" value="ECO:0007669"/>
    <property type="project" value="UniProtKB-SubCell"/>
</dbReference>
<dbReference type="AlphaFoldDB" id="A1CMC7"/>
<evidence type="ECO:0000256" key="8">
    <source>
        <dbReference type="SAM" id="MobiDB-lite"/>
    </source>
</evidence>
<accession>A1CMC7</accession>
<keyword evidence="2" id="KW-0479">Metal-binding</keyword>
<sequence>MARKRKAVENGNMRKQPKRRRETDSADVADLNDAGASSSAMSSTKTRPKRNPRRTAKDPWEEEKLMTSTASQLIDIDLVKLLARPEAWENLEEKEKEEILNLLPEDIHPNRDAAADDSGAKIPPLPESFLRYSNVWRDSIRQFQLDLQHGRYDPEWQRQAQEAMREREAGKFDKFKEDEFEEFWGQKQKMDKTIAAGQSSQVKLSTLIEHGVVRIGDVWKYSRVFANGGNKVLVEKEARILEINDSRLTFVIPPGQRVFLLAASRSKNHNSQEPPNTKDAASEVQQNGTAKEIGELQENYESTAKRRSPRKRKSEPEVGTRKKLQQESTIEEVDSSDQPIDDDVVLIANPGTISVEITNPRPKAERLSPPVLCDDTSTDAKDVKGDDNAPPKTSQAQSTSGALPQEEPTSEGMCFDADTTPEIILPNIRGLQALSMKILEVDGRIRDVPNGNAWKEFRSYRDNQDMGSLWEVRQAWYLRAK</sequence>
<evidence type="ECO:0000259" key="9">
    <source>
        <dbReference type="PROSITE" id="PS51916"/>
    </source>
</evidence>
<evidence type="ECO:0000256" key="4">
    <source>
        <dbReference type="ARBA" id="ARBA00022833"/>
    </source>
</evidence>
<keyword evidence="5" id="KW-0805">Transcription regulation</keyword>
<feature type="compositionally biased region" description="Basic and acidic residues" evidence="8">
    <location>
        <begin position="378"/>
        <end position="389"/>
    </location>
</feature>
<dbReference type="GeneID" id="4702409"/>
<dbReference type="GO" id="GO:0008270">
    <property type="term" value="F:zinc ion binding"/>
    <property type="evidence" value="ECO:0007669"/>
    <property type="project" value="UniProtKB-KW"/>
</dbReference>
<dbReference type="RefSeq" id="XP_001270140.1">
    <property type="nucleotide sequence ID" value="XM_001270139.1"/>
</dbReference>
<feature type="compositionally biased region" description="Basic and acidic residues" evidence="8">
    <location>
        <begin position="55"/>
        <end position="65"/>
    </location>
</feature>
<evidence type="ECO:0000256" key="3">
    <source>
        <dbReference type="ARBA" id="ARBA00022771"/>
    </source>
</evidence>
<keyword evidence="3" id="KW-0863">Zinc-finger</keyword>
<dbReference type="Proteomes" id="UP000006701">
    <property type="component" value="Unassembled WGS sequence"/>
</dbReference>
<dbReference type="OMA" id="DVWKYSR"/>
<reference evidence="10 11" key="1">
    <citation type="journal article" date="2008" name="PLoS Genet.">
        <title>Genomic islands in the pathogenic filamentous fungus Aspergillus fumigatus.</title>
        <authorList>
            <person name="Fedorova N.D."/>
            <person name="Khaldi N."/>
            <person name="Joardar V.S."/>
            <person name="Maiti R."/>
            <person name="Amedeo P."/>
            <person name="Anderson M.J."/>
            <person name="Crabtree J."/>
            <person name="Silva J.C."/>
            <person name="Badger J.H."/>
            <person name="Albarraq A."/>
            <person name="Angiuoli S."/>
            <person name="Bussey H."/>
            <person name="Bowyer P."/>
            <person name="Cotty P.J."/>
            <person name="Dyer P.S."/>
            <person name="Egan A."/>
            <person name="Galens K."/>
            <person name="Fraser-Liggett C.M."/>
            <person name="Haas B.J."/>
            <person name="Inman J.M."/>
            <person name="Kent R."/>
            <person name="Lemieux S."/>
            <person name="Malavazi I."/>
            <person name="Orvis J."/>
            <person name="Roemer T."/>
            <person name="Ronning C.M."/>
            <person name="Sundaram J.P."/>
            <person name="Sutton G."/>
            <person name="Turner G."/>
            <person name="Venter J.C."/>
            <person name="White O.R."/>
            <person name="Whitty B.R."/>
            <person name="Youngman P."/>
            <person name="Wolfe K.H."/>
            <person name="Goldman G.H."/>
            <person name="Wortman J.R."/>
            <person name="Jiang B."/>
            <person name="Denning D.W."/>
            <person name="Nierman W.C."/>
        </authorList>
    </citation>
    <scope>NUCLEOTIDE SEQUENCE [LARGE SCALE GENOMIC DNA]</scope>
    <source>
        <strain evidence="11">ATCC 1007 / CBS 513.65 / DSM 816 / NCTC 3887 / NRRL 1</strain>
    </source>
</reference>
<dbReference type="InterPro" id="IPR028020">
    <property type="entry name" value="ASX_DEUBAD_dom"/>
</dbReference>
<feature type="region of interest" description="Disordered" evidence="8">
    <location>
        <begin position="355"/>
        <end position="412"/>
    </location>
</feature>
<dbReference type="VEuPathDB" id="FungiDB:ACLA_096470"/>
<dbReference type="OrthoDB" id="2289918at2759"/>
<proteinExistence type="predicted"/>
<keyword evidence="6" id="KW-0804">Transcription</keyword>
<dbReference type="Pfam" id="PF13919">
    <property type="entry name" value="ASXH"/>
    <property type="match status" value="1"/>
</dbReference>
<organism evidence="10 11">
    <name type="scientific">Aspergillus clavatus (strain ATCC 1007 / CBS 513.65 / DSM 816 / NCTC 3887 / NRRL 1 / QM 1276 / 107)</name>
    <dbReference type="NCBI Taxonomy" id="344612"/>
    <lineage>
        <taxon>Eukaryota</taxon>
        <taxon>Fungi</taxon>
        <taxon>Dikarya</taxon>
        <taxon>Ascomycota</taxon>
        <taxon>Pezizomycotina</taxon>
        <taxon>Eurotiomycetes</taxon>
        <taxon>Eurotiomycetidae</taxon>
        <taxon>Eurotiales</taxon>
        <taxon>Aspergillaceae</taxon>
        <taxon>Aspergillus</taxon>
        <taxon>Aspergillus subgen. Fumigati</taxon>
    </lineage>
</organism>
<dbReference type="EMBL" id="DS027058">
    <property type="protein sequence ID" value="EAW08714.1"/>
    <property type="molecule type" value="Genomic_DNA"/>
</dbReference>